<reference evidence="2" key="1">
    <citation type="submission" date="2018-05" db="EMBL/GenBank/DDBJ databases">
        <authorList>
            <person name="Lanie J.A."/>
            <person name="Ng W.-L."/>
            <person name="Kazmierczak K.M."/>
            <person name="Andrzejewski T.M."/>
            <person name="Davidsen T.M."/>
            <person name="Wayne K.J."/>
            <person name="Tettelin H."/>
            <person name="Glass J.I."/>
            <person name="Rusch D."/>
            <person name="Podicherti R."/>
            <person name="Tsui H.-C.T."/>
            <person name="Winkler M.E."/>
        </authorList>
    </citation>
    <scope>NUCLEOTIDE SEQUENCE</scope>
</reference>
<dbReference type="GO" id="GO:0005976">
    <property type="term" value="P:polysaccharide metabolic process"/>
    <property type="evidence" value="ECO:0007669"/>
    <property type="project" value="InterPro"/>
</dbReference>
<sequence>MSDGVTKVEKPWGYELLWAITDRYVGKIIHVNAGHALSLQYHERKDETILVWSGRVVLEMKEDGQLVQREMASGESIHLAPGTVHRIAAIEESDLVEVSTPELDDVVRLEDNYGRADSLHRSK</sequence>
<dbReference type="AlphaFoldDB" id="A0A381NG35"/>
<dbReference type="GO" id="GO:0016779">
    <property type="term" value="F:nucleotidyltransferase activity"/>
    <property type="evidence" value="ECO:0007669"/>
    <property type="project" value="InterPro"/>
</dbReference>
<evidence type="ECO:0000259" key="1">
    <source>
        <dbReference type="Pfam" id="PF01050"/>
    </source>
</evidence>
<name>A0A381NG35_9ZZZZ</name>
<dbReference type="SUPFAM" id="SSF51182">
    <property type="entry name" value="RmlC-like cupins"/>
    <property type="match status" value="1"/>
</dbReference>
<dbReference type="InterPro" id="IPR014710">
    <property type="entry name" value="RmlC-like_jellyroll"/>
</dbReference>
<gene>
    <name evidence="2" type="ORF">METZ01_LOCUS6203</name>
</gene>
<dbReference type="Pfam" id="PF01050">
    <property type="entry name" value="MannoseP_isomer"/>
    <property type="match status" value="1"/>
</dbReference>
<dbReference type="InterPro" id="IPR011051">
    <property type="entry name" value="RmlC_Cupin_sf"/>
</dbReference>
<feature type="domain" description="Mannose-6-phosphate isomerase type II C-terminal" evidence="1">
    <location>
        <begin position="6"/>
        <end position="111"/>
    </location>
</feature>
<dbReference type="InterPro" id="IPR001538">
    <property type="entry name" value="Man6P_isomerase-2_C"/>
</dbReference>
<evidence type="ECO:0000313" key="2">
    <source>
        <dbReference type="EMBL" id="SUZ53349.1"/>
    </source>
</evidence>
<dbReference type="EMBL" id="UINC01000327">
    <property type="protein sequence ID" value="SUZ53349.1"/>
    <property type="molecule type" value="Genomic_DNA"/>
</dbReference>
<proteinExistence type="predicted"/>
<accession>A0A381NG35</accession>
<organism evidence="2">
    <name type="scientific">marine metagenome</name>
    <dbReference type="NCBI Taxonomy" id="408172"/>
    <lineage>
        <taxon>unclassified sequences</taxon>
        <taxon>metagenomes</taxon>
        <taxon>ecological metagenomes</taxon>
    </lineage>
</organism>
<dbReference type="Gene3D" id="2.60.120.10">
    <property type="entry name" value="Jelly Rolls"/>
    <property type="match status" value="1"/>
</dbReference>
<protein>
    <recommendedName>
        <fullName evidence="1">Mannose-6-phosphate isomerase type II C-terminal domain-containing protein</fullName>
    </recommendedName>
</protein>